<dbReference type="AlphaFoldDB" id="A0A6A5AZR1"/>
<dbReference type="OrthoDB" id="10606226at2759"/>
<name>A0A6A5AZR1_NAEFO</name>
<dbReference type="RefSeq" id="XP_044557527.1">
    <property type="nucleotide sequence ID" value="XM_044712982.1"/>
</dbReference>
<gene>
    <name evidence="3" type="ORF">FDP41_009062</name>
</gene>
<protein>
    <recommendedName>
        <fullName evidence="2">PiggyBac transposable element-derived protein domain-containing protein</fullName>
    </recommendedName>
</protein>
<keyword evidence="1" id="KW-1133">Transmembrane helix</keyword>
<evidence type="ECO:0000313" key="4">
    <source>
        <dbReference type="Proteomes" id="UP000444721"/>
    </source>
</evidence>
<proteinExistence type="predicted"/>
<keyword evidence="4" id="KW-1185">Reference proteome</keyword>
<dbReference type="EMBL" id="VFQX01000066">
    <property type="protein sequence ID" value="KAF0972813.1"/>
    <property type="molecule type" value="Genomic_DNA"/>
</dbReference>
<evidence type="ECO:0000256" key="1">
    <source>
        <dbReference type="SAM" id="Phobius"/>
    </source>
</evidence>
<organism evidence="3 4">
    <name type="scientific">Naegleria fowleri</name>
    <name type="common">Brain eating amoeba</name>
    <dbReference type="NCBI Taxonomy" id="5763"/>
    <lineage>
        <taxon>Eukaryota</taxon>
        <taxon>Discoba</taxon>
        <taxon>Heterolobosea</taxon>
        <taxon>Tetramitia</taxon>
        <taxon>Eutetramitia</taxon>
        <taxon>Vahlkampfiidae</taxon>
        <taxon>Naegleria</taxon>
    </lineage>
</organism>
<dbReference type="Proteomes" id="UP000444721">
    <property type="component" value="Unassembled WGS sequence"/>
</dbReference>
<dbReference type="GeneID" id="68116279"/>
<keyword evidence="1" id="KW-0812">Transmembrane</keyword>
<accession>A0A6A5AZR1</accession>
<evidence type="ECO:0000259" key="2">
    <source>
        <dbReference type="Pfam" id="PF13843"/>
    </source>
</evidence>
<feature type="domain" description="PiggyBac transposable element-derived protein" evidence="2">
    <location>
        <begin position="9"/>
        <end position="181"/>
    </location>
</feature>
<dbReference type="Pfam" id="PF13843">
    <property type="entry name" value="DDE_Tnp_1_7"/>
    <property type="match status" value="1"/>
</dbReference>
<dbReference type="VEuPathDB" id="AmoebaDB:NF0026190"/>
<dbReference type="InterPro" id="IPR029526">
    <property type="entry name" value="PGBD"/>
</dbReference>
<reference evidence="3 4" key="1">
    <citation type="journal article" date="2019" name="Sci. Rep.">
        <title>Nanopore sequencing improves the draft genome of the human pathogenic amoeba Naegleria fowleri.</title>
        <authorList>
            <person name="Liechti N."/>
            <person name="Schurch N."/>
            <person name="Bruggmann R."/>
            <person name="Wittwer M."/>
        </authorList>
    </citation>
    <scope>NUCLEOTIDE SEQUENCE [LARGE SCALE GENOMIC DNA]</scope>
    <source>
        <strain evidence="3 4">ATCC 30894</strain>
    </source>
</reference>
<comment type="caution">
    <text evidence="3">The sequence shown here is derived from an EMBL/GenBank/DDBJ whole genome shotgun (WGS) entry which is preliminary data.</text>
</comment>
<keyword evidence="1" id="KW-0472">Membrane</keyword>
<feature type="transmembrane region" description="Helical" evidence="1">
    <location>
        <begin position="167"/>
        <end position="188"/>
    </location>
</feature>
<evidence type="ECO:0000313" key="3">
    <source>
        <dbReference type="EMBL" id="KAF0972813.1"/>
    </source>
</evidence>
<dbReference type="VEuPathDB" id="AmoebaDB:FDP41_009062"/>
<sequence length="192" mass="22091">MGDKEGFIYRLWPSIESHRHQPHIAVWDLVSFLPNDGFHIYMDSELGHYKTATLLNENSFKFIMKCNSSSLEGGCKEKLKETKLSEGSYTSLTDGQIVAITYKMSTESRVNFLTNETSLDPEQVEGNQIPKVIDLFDKRLVYANESDQYSLLYSEYSPLKLTNLTQAIWMGIFKIILSNAHIYAIVMFQNRK</sequence>
<dbReference type="VEuPathDB" id="AmoebaDB:NfTy_046560"/>